<keyword evidence="3 12" id="KW-0813">Transport</keyword>
<evidence type="ECO:0000256" key="5">
    <source>
        <dbReference type="ARBA" id="ARBA00022792"/>
    </source>
</evidence>
<dbReference type="PANTHER" id="PTHR13337">
    <property type="entry name" value="SUCCINATE DEHYDROGENASE"/>
    <property type="match status" value="1"/>
</dbReference>
<dbReference type="Pfam" id="PF05328">
    <property type="entry name" value="CybS"/>
    <property type="match status" value="1"/>
</dbReference>
<dbReference type="InterPro" id="IPR034804">
    <property type="entry name" value="SQR/QFR_C/D"/>
</dbReference>
<accession>A0A5E4MGM2</accession>
<keyword evidence="8 12" id="KW-0496">Mitochondrion</keyword>
<dbReference type="Proteomes" id="UP000325440">
    <property type="component" value="Unassembled WGS sequence"/>
</dbReference>
<keyword evidence="4 12" id="KW-0812">Transmembrane</keyword>
<evidence type="ECO:0000256" key="6">
    <source>
        <dbReference type="ARBA" id="ARBA00022946"/>
    </source>
</evidence>
<keyword evidence="12" id="KW-0249">Electron transport</keyword>
<dbReference type="GO" id="GO:0020037">
    <property type="term" value="F:heme binding"/>
    <property type="evidence" value="ECO:0007669"/>
    <property type="project" value="TreeGrafter"/>
</dbReference>
<reference evidence="13 14" key="1">
    <citation type="submission" date="2019-08" db="EMBL/GenBank/DDBJ databases">
        <authorList>
            <person name="Alioto T."/>
            <person name="Alioto T."/>
            <person name="Gomez Garrido J."/>
        </authorList>
    </citation>
    <scope>NUCLEOTIDE SEQUENCE [LARGE SCALE GENOMIC DNA]</scope>
</reference>
<evidence type="ECO:0000256" key="11">
    <source>
        <dbReference type="PIRSR" id="PIRSR607992-2"/>
    </source>
</evidence>
<feature type="binding site" description="axial binding residue" evidence="11">
    <location>
        <position position="110"/>
    </location>
    <ligand>
        <name>heme b</name>
        <dbReference type="ChEBI" id="CHEBI:60344"/>
        <note>ligand shared with SDHC</note>
    </ligand>
    <ligandPart>
        <name>Fe</name>
        <dbReference type="ChEBI" id="CHEBI:18248"/>
    </ligandPart>
</feature>
<dbReference type="Gene3D" id="1.20.1300.10">
    <property type="entry name" value="Fumarate reductase/succinate dehydrogenase, transmembrane subunit"/>
    <property type="match status" value="1"/>
</dbReference>
<evidence type="ECO:0000256" key="2">
    <source>
        <dbReference type="ARBA" id="ARBA00007294"/>
    </source>
</evidence>
<feature type="transmembrane region" description="Helical" evidence="12">
    <location>
        <begin position="79"/>
        <end position="96"/>
    </location>
</feature>
<dbReference type="GO" id="GO:0005743">
    <property type="term" value="C:mitochondrial inner membrane"/>
    <property type="evidence" value="ECO:0007669"/>
    <property type="project" value="UniProtKB-SubCell"/>
</dbReference>
<evidence type="ECO:0000256" key="9">
    <source>
        <dbReference type="ARBA" id="ARBA00023136"/>
    </source>
</evidence>
<feature type="binding site" evidence="10">
    <location>
        <position position="122"/>
    </location>
    <ligand>
        <name>a ubiquinone</name>
        <dbReference type="ChEBI" id="CHEBI:16389"/>
        <note>ligand shared with IP/SDHB</note>
    </ligand>
</feature>
<dbReference type="GO" id="GO:0006099">
    <property type="term" value="P:tricarboxylic acid cycle"/>
    <property type="evidence" value="ECO:0007669"/>
    <property type="project" value="UniProtKB-KW"/>
</dbReference>
<keyword evidence="14" id="KW-1185">Reference proteome</keyword>
<protein>
    <recommendedName>
        <fullName evidence="12">Succinate dehydrogenase [ubiquinone] cytochrome b small subunit</fullName>
    </recommendedName>
</protein>
<name>A0A5E4MGM2_9HEMI</name>
<proteinExistence type="inferred from homology"/>
<keyword evidence="12" id="KW-0816">Tricarboxylic acid cycle</keyword>
<dbReference type="GO" id="GO:0046872">
    <property type="term" value="F:metal ion binding"/>
    <property type="evidence" value="ECO:0007669"/>
    <property type="project" value="UniProtKB-KW"/>
</dbReference>
<evidence type="ECO:0000256" key="1">
    <source>
        <dbReference type="ARBA" id="ARBA00004448"/>
    </source>
</evidence>
<comment type="function">
    <text evidence="12">Membrane-anchoring subunit of succinate dehydrogenase (SDH) that is involved in complex II of the mitochondrial electron transport chain and is responsible for transferring electrons from succinate to ubiquinone (coenzyme Q).</text>
</comment>
<dbReference type="PANTHER" id="PTHR13337:SF2">
    <property type="entry name" value="SUCCINATE DEHYDROGENASE [UBIQUINONE] CYTOCHROME B SMALL SUBUNIT, MITOCHONDRIAL"/>
    <property type="match status" value="1"/>
</dbReference>
<comment type="similarity">
    <text evidence="2 12">Belongs to the CybS family.</text>
</comment>
<evidence type="ECO:0000313" key="13">
    <source>
        <dbReference type="EMBL" id="VVC28977.1"/>
    </source>
</evidence>
<evidence type="ECO:0000256" key="12">
    <source>
        <dbReference type="RuleBase" id="RU364031"/>
    </source>
</evidence>
<keyword evidence="12" id="KW-0349">Heme</keyword>
<dbReference type="GO" id="GO:0048039">
    <property type="term" value="F:ubiquinone binding"/>
    <property type="evidence" value="ECO:0007669"/>
    <property type="project" value="TreeGrafter"/>
</dbReference>
<evidence type="ECO:0000256" key="3">
    <source>
        <dbReference type="ARBA" id="ARBA00022448"/>
    </source>
</evidence>
<evidence type="ECO:0000256" key="4">
    <source>
        <dbReference type="ARBA" id="ARBA00022692"/>
    </source>
</evidence>
<keyword evidence="11" id="KW-0408">Iron</keyword>
<dbReference type="EMBL" id="CABPRJ010000486">
    <property type="protein sequence ID" value="VVC28977.1"/>
    <property type="molecule type" value="Genomic_DNA"/>
</dbReference>
<dbReference type="InterPro" id="IPR007992">
    <property type="entry name" value="CybS"/>
</dbReference>
<keyword evidence="5 12" id="KW-0999">Mitochondrion inner membrane</keyword>
<keyword evidence="6 12" id="KW-0809">Transit peptide</keyword>
<evidence type="ECO:0000256" key="10">
    <source>
        <dbReference type="PIRSR" id="PIRSR607992-1"/>
    </source>
</evidence>
<evidence type="ECO:0000256" key="7">
    <source>
        <dbReference type="ARBA" id="ARBA00022989"/>
    </source>
</evidence>
<evidence type="ECO:0000256" key="8">
    <source>
        <dbReference type="ARBA" id="ARBA00023128"/>
    </source>
</evidence>
<comment type="subcellular location">
    <subcellularLocation>
        <location evidence="1 12">Mitochondrion inner membrane</location>
        <topology evidence="1 12">Multi-pass membrane protein</topology>
    </subcellularLocation>
</comment>
<dbReference type="GO" id="GO:0006121">
    <property type="term" value="P:mitochondrial electron transport, succinate to ubiquinone"/>
    <property type="evidence" value="ECO:0007669"/>
    <property type="project" value="TreeGrafter"/>
</dbReference>
<gene>
    <name evidence="13" type="ORF">CINCED_3A008086</name>
</gene>
<dbReference type="AlphaFoldDB" id="A0A5E4MGM2"/>
<evidence type="ECO:0000313" key="14">
    <source>
        <dbReference type="Proteomes" id="UP000325440"/>
    </source>
</evidence>
<organism evidence="13 14">
    <name type="scientific">Cinara cedri</name>
    <dbReference type="NCBI Taxonomy" id="506608"/>
    <lineage>
        <taxon>Eukaryota</taxon>
        <taxon>Metazoa</taxon>
        <taxon>Ecdysozoa</taxon>
        <taxon>Arthropoda</taxon>
        <taxon>Hexapoda</taxon>
        <taxon>Insecta</taxon>
        <taxon>Pterygota</taxon>
        <taxon>Neoptera</taxon>
        <taxon>Paraneoptera</taxon>
        <taxon>Hemiptera</taxon>
        <taxon>Sternorrhyncha</taxon>
        <taxon>Aphidomorpha</taxon>
        <taxon>Aphidoidea</taxon>
        <taxon>Aphididae</taxon>
        <taxon>Lachninae</taxon>
        <taxon>Cinara</taxon>
    </lineage>
</organism>
<sequence>MLSLKLFRQTNCAVSVAQRQMSFRTLPKCLNQFNTVTQLGKKSLIKPLVSAPIVARFAGSTVAVKSDKNHASLWRSERIVSIALLGLFPAAILYSSPIVDTLLAISTSIHIYWGMEALVVDYLRVPVVGQLANKAGHVAITLLAIVTLAGFLQVTFMGDGLGNALVQLWKL</sequence>
<keyword evidence="7 12" id="KW-1133">Transmembrane helix</keyword>
<feature type="transmembrane region" description="Helical" evidence="12">
    <location>
        <begin position="135"/>
        <end position="156"/>
    </location>
</feature>
<feature type="transmembrane region" description="Helical" evidence="12">
    <location>
        <begin position="102"/>
        <end position="123"/>
    </location>
</feature>
<dbReference type="OrthoDB" id="18577at2759"/>
<keyword evidence="11 12" id="KW-0479">Metal-binding</keyword>
<keyword evidence="9 12" id="KW-0472">Membrane</keyword>